<dbReference type="InterPro" id="IPR006315">
    <property type="entry name" value="OM_autotransptr_brl_dom"/>
</dbReference>
<dbReference type="Proteomes" id="UP000823631">
    <property type="component" value="Unassembled WGS sequence"/>
</dbReference>
<dbReference type="Gene3D" id="2.40.128.130">
    <property type="entry name" value="Autotransporter beta-domain"/>
    <property type="match status" value="1"/>
</dbReference>
<accession>A0A9D9DBN1</accession>
<dbReference type="AlphaFoldDB" id="A0A9D9DBN1"/>
<dbReference type="SMART" id="SM00869">
    <property type="entry name" value="Autotransporter"/>
    <property type="match status" value="1"/>
</dbReference>
<evidence type="ECO:0000313" key="2">
    <source>
        <dbReference type="EMBL" id="MBO8415439.1"/>
    </source>
</evidence>
<protein>
    <submittedName>
        <fullName evidence="2">Autotransporter outer membrane beta-barrel domain-containing protein</fullName>
    </submittedName>
</protein>
<dbReference type="InterPro" id="IPR036709">
    <property type="entry name" value="Autotransporte_beta_dom_sf"/>
</dbReference>
<dbReference type="Pfam" id="PF03797">
    <property type="entry name" value="Autotransporter"/>
    <property type="match status" value="1"/>
</dbReference>
<dbReference type="NCBIfam" id="TIGR01414">
    <property type="entry name" value="autotrans_barl"/>
    <property type="match status" value="1"/>
</dbReference>
<dbReference type="PROSITE" id="PS51208">
    <property type="entry name" value="AUTOTRANSPORTER"/>
    <property type="match status" value="1"/>
</dbReference>
<dbReference type="SUPFAM" id="SSF103515">
    <property type="entry name" value="Autotransporter"/>
    <property type="match status" value="1"/>
</dbReference>
<sequence length="296" mass="31541">RLGIANPNSNLVYADNLNGGGIWLAPIYKNHDSDEFDAQGVDYGADIDLYGVALGADFTTDSGVRVGAYFNVGSGDADGQGVGSDVSNDFDYFGLGLYAGKTFGNFNFIADAGFTQVSNDIDQSVNYHGVGKITADTDTTAVTVGLRGEYKFETQFVDITPHLGVRYTNLDMDSYDAKLDGEVVATTDADNMQIFSIPFGVSFAKEFTAGEWSVKPVFDLTLTANAGDTDFDTDTTFTGVEGLSLSTEVFDDFTYGGTLGVSAEYGDSLGFGINVHYVGSDAADEFGVTGNIRYMF</sequence>
<evidence type="ECO:0000313" key="3">
    <source>
        <dbReference type="Proteomes" id="UP000823631"/>
    </source>
</evidence>
<evidence type="ECO:0000259" key="1">
    <source>
        <dbReference type="PROSITE" id="PS51208"/>
    </source>
</evidence>
<feature type="domain" description="Autotransporter" evidence="1">
    <location>
        <begin position="15"/>
        <end position="296"/>
    </location>
</feature>
<feature type="non-terminal residue" evidence="2">
    <location>
        <position position="1"/>
    </location>
</feature>
<dbReference type="InterPro" id="IPR005546">
    <property type="entry name" value="Autotransporte_beta"/>
</dbReference>
<proteinExistence type="predicted"/>
<reference evidence="2" key="1">
    <citation type="submission" date="2020-10" db="EMBL/GenBank/DDBJ databases">
        <authorList>
            <person name="Gilroy R."/>
        </authorList>
    </citation>
    <scope>NUCLEOTIDE SEQUENCE</scope>
    <source>
        <strain evidence="2">17213</strain>
    </source>
</reference>
<gene>
    <name evidence="2" type="ORF">IAB19_03540</name>
</gene>
<comment type="caution">
    <text evidence="2">The sequence shown here is derived from an EMBL/GenBank/DDBJ whole genome shotgun (WGS) entry which is preliminary data.</text>
</comment>
<organism evidence="2 3">
    <name type="scientific">Candidatus Avisuccinivibrio stercorigallinarum</name>
    <dbReference type="NCBI Taxonomy" id="2840704"/>
    <lineage>
        <taxon>Bacteria</taxon>
        <taxon>Pseudomonadati</taxon>
        <taxon>Pseudomonadota</taxon>
        <taxon>Gammaproteobacteria</taxon>
        <taxon>Aeromonadales</taxon>
        <taxon>Succinivibrionaceae</taxon>
        <taxon>Succinivibrionaceae incertae sedis</taxon>
        <taxon>Candidatus Avisuccinivibrio</taxon>
    </lineage>
</organism>
<name>A0A9D9DBN1_9GAMM</name>
<dbReference type="EMBL" id="JADINH010000074">
    <property type="protein sequence ID" value="MBO8415439.1"/>
    <property type="molecule type" value="Genomic_DNA"/>
</dbReference>
<reference evidence="2" key="2">
    <citation type="journal article" date="2021" name="PeerJ">
        <title>Extensive microbial diversity within the chicken gut microbiome revealed by metagenomics and culture.</title>
        <authorList>
            <person name="Gilroy R."/>
            <person name="Ravi A."/>
            <person name="Getino M."/>
            <person name="Pursley I."/>
            <person name="Horton D.L."/>
            <person name="Alikhan N.F."/>
            <person name="Baker D."/>
            <person name="Gharbi K."/>
            <person name="Hall N."/>
            <person name="Watson M."/>
            <person name="Adriaenssens E.M."/>
            <person name="Foster-Nyarko E."/>
            <person name="Jarju S."/>
            <person name="Secka A."/>
            <person name="Antonio M."/>
            <person name="Oren A."/>
            <person name="Chaudhuri R.R."/>
            <person name="La Ragione R."/>
            <person name="Hildebrand F."/>
            <person name="Pallen M.J."/>
        </authorList>
    </citation>
    <scope>NUCLEOTIDE SEQUENCE</scope>
    <source>
        <strain evidence="2">17213</strain>
    </source>
</reference>
<dbReference type="GO" id="GO:0019867">
    <property type="term" value="C:outer membrane"/>
    <property type="evidence" value="ECO:0007669"/>
    <property type="project" value="InterPro"/>
</dbReference>